<accession>A0A8D2LZ05</accession>
<evidence type="ECO:0000256" key="2">
    <source>
        <dbReference type="ARBA" id="ARBA00023157"/>
    </source>
</evidence>
<name>A0A8D2LZ05_VARKO</name>
<dbReference type="PROSITE" id="PS00134">
    <property type="entry name" value="TRYPSIN_HIS"/>
    <property type="match status" value="1"/>
</dbReference>
<evidence type="ECO:0000313" key="4">
    <source>
        <dbReference type="Ensembl" id="ENSVKKP00000028857.1"/>
    </source>
</evidence>
<dbReference type="OMA" id="TGHYLGI"/>
<dbReference type="PANTHER" id="PTHR24252:SF8">
    <property type="entry name" value="ACROSIN"/>
    <property type="match status" value="1"/>
</dbReference>
<dbReference type="SUPFAM" id="SSF50494">
    <property type="entry name" value="Trypsin-like serine proteases"/>
    <property type="match status" value="1"/>
</dbReference>
<dbReference type="GO" id="GO:0006508">
    <property type="term" value="P:proteolysis"/>
    <property type="evidence" value="ECO:0007669"/>
    <property type="project" value="InterPro"/>
</dbReference>
<dbReference type="PROSITE" id="PS50240">
    <property type="entry name" value="TRYPSIN_DOM"/>
    <property type="match status" value="1"/>
</dbReference>
<dbReference type="PANTHER" id="PTHR24252">
    <property type="entry name" value="ACROSIN-RELATED"/>
    <property type="match status" value="1"/>
</dbReference>
<keyword evidence="5" id="KW-1185">Reference proteome</keyword>
<reference evidence="4" key="1">
    <citation type="submission" date="2025-08" db="UniProtKB">
        <authorList>
            <consortium name="Ensembl"/>
        </authorList>
    </citation>
    <scope>IDENTIFICATION</scope>
</reference>
<dbReference type="Proteomes" id="UP000694545">
    <property type="component" value="Unplaced"/>
</dbReference>
<evidence type="ECO:0000256" key="1">
    <source>
        <dbReference type="ARBA" id="ARBA00009228"/>
    </source>
</evidence>
<dbReference type="InterPro" id="IPR001254">
    <property type="entry name" value="Trypsin_dom"/>
</dbReference>
<feature type="domain" description="Peptidase S1" evidence="3">
    <location>
        <begin position="16"/>
        <end position="60"/>
    </location>
</feature>
<dbReference type="Gene3D" id="2.40.10.10">
    <property type="entry name" value="Trypsin-like serine proteases"/>
    <property type="match status" value="1"/>
</dbReference>
<reference evidence="4" key="2">
    <citation type="submission" date="2025-09" db="UniProtKB">
        <authorList>
            <consortium name="Ensembl"/>
        </authorList>
    </citation>
    <scope>IDENTIFICATION</scope>
</reference>
<dbReference type="Pfam" id="PF00089">
    <property type="entry name" value="Trypsin"/>
    <property type="match status" value="1"/>
</dbReference>
<dbReference type="InterPro" id="IPR043504">
    <property type="entry name" value="Peptidase_S1_PA_chymotrypsin"/>
</dbReference>
<evidence type="ECO:0000313" key="5">
    <source>
        <dbReference type="Proteomes" id="UP000694545"/>
    </source>
</evidence>
<dbReference type="InterPro" id="IPR018114">
    <property type="entry name" value="TRYPSIN_HIS"/>
</dbReference>
<proteinExistence type="inferred from homology"/>
<dbReference type="AlphaFoldDB" id="A0A8D2LZ05"/>
<protein>
    <recommendedName>
        <fullName evidence="3">Peptidase S1 domain-containing protein</fullName>
    </recommendedName>
</protein>
<evidence type="ECO:0000259" key="3">
    <source>
        <dbReference type="PROSITE" id="PS50240"/>
    </source>
</evidence>
<dbReference type="InterPro" id="IPR009003">
    <property type="entry name" value="Peptidase_S1_PA"/>
</dbReference>
<dbReference type="Ensembl" id="ENSVKKT00000029542.1">
    <property type="protein sequence ID" value="ENSVKKP00000028857.1"/>
    <property type="gene ID" value="ENSVKKG00000018597.1"/>
</dbReference>
<sequence>MFVLAVCGQVPAQSRIVGGEDAARGAWPWQVSLQYNRKHVCGGTLINSEWVLTAAHCFPQ</sequence>
<organism evidence="4 5">
    <name type="scientific">Varanus komodoensis</name>
    <name type="common">Komodo dragon</name>
    <dbReference type="NCBI Taxonomy" id="61221"/>
    <lineage>
        <taxon>Eukaryota</taxon>
        <taxon>Metazoa</taxon>
        <taxon>Chordata</taxon>
        <taxon>Craniata</taxon>
        <taxon>Vertebrata</taxon>
        <taxon>Euteleostomi</taxon>
        <taxon>Lepidosauria</taxon>
        <taxon>Squamata</taxon>
        <taxon>Bifurcata</taxon>
        <taxon>Unidentata</taxon>
        <taxon>Episquamata</taxon>
        <taxon>Toxicofera</taxon>
        <taxon>Anguimorpha</taxon>
        <taxon>Paleoanguimorpha</taxon>
        <taxon>Varanoidea</taxon>
        <taxon>Varanidae</taxon>
        <taxon>Varanus</taxon>
    </lineage>
</organism>
<keyword evidence="2" id="KW-1015">Disulfide bond</keyword>
<dbReference type="GO" id="GO:0004252">
    <property type="term" value="F:serine-type endopeptidase activity"/>
    <property type="evidence" value="ECO:0007669"/>
    <property type="project" value="InterPro"/>
</dbReference>
<comment type="similarity">
    <text evidence="1">Belongs to the peptidase S1 family. Snake venom subfamily.</text>
</comment>